<proteinExistence type="predicted"/>
<protein>
    <submittedName>
        <fullName evidence="1">Uncharacterized protein</fullName>
    </submittedName>
</protein>
<evidence type="ECO:0000313" key="1">
    <source>
        <dbReference type="EMBL" id="GAH18067.1"/>
    </source>
</evidence>
<accession>X1DCZ4</accession>
<organism evidence="1">
    <name type="scientific">marine sediment metagenome</name>
    <dbReference type="NCBI Taxonomy" id="412755"/>
    <lineage>
        <taxon>unclassified sequences</taxon>
        <taxon>metagenomes</taxon>
        <taxon>ecological metagenomes</taxon>
    </lineage>
</organism>
<feature type="non-terminal residue" evidence="1">
    <location>
        <position position="158"/>
    </location>
</feature>
<gene>
    <name evidence="1" type="ORF">S01H4_55336</name>
</gene>
<reference evidence="1" key="1">
    <citation type="journal article" date="2014" name="Front. Microbiol.">
        <title>High frequency of phylogenetically diverse reductive dehalogenase-homologous genes in deep subseafloor sedimentary metagenomes.</title>
        <authorList>
            <person name="Kawai M."/>
            <person name="Futagami T."/>
            <person name="Toyoda A."/>
            <person name="Takaki Y."/>
            <person name="Nishi S."/>
            <person name="Hori S."/>
            <person name="Arai W."/>
            <person name="Tsubouchi T."/>
            <person name="Morono Y."/>
            <person name="Uchiyama I."/>
            <person name="Ito T."/>
            <person name="Fujiyama A."/>
            <person name="Inagaki F."/>
            <person name="Takami H."/>
        </authorList>
    </citation>
    <scope>NUCLEOTIDE SEQUENCE</scope>
    <source>
        <strain evidence="1">Expedition CK06-06</strain>
    </source>
</reference>
<sequence length="158" mass="17712">MALSETKICNQALAKIGSKRLNNLDTDSTLQAVQCRTHYETTRDSLLRSHFWRFASARATLSQDATDPDFEWDNQFILPNDFLRLKSIYDGTTGQNTRHTVAIEGQRLLTNEDTCEIRYIKKVTDPTGFDPLFVELLVLRLALKLVGALAGGAPELPA</sequence>
<comment type="caution">
    <text evidence="1">The sequence shown here is derived from an EMBL/GenBank/DDBJ whole genome shotgun (WGS) entry which is preliminary data.</text>
</comment>
<dbReference type="AlphaFoldDB" id="X1DCZ4"/>
<name>X1DCZ4_9ZZZZ</name>
<dbReference type="EMBL" id="BART01031924">
    <property type="protein sequence ID" value="GAH18067.1"/>
    <property type="molecule type" value="Genomic_DNA"/>
</dbReference>